<dbReference type="OrthoDB" id="6128at2"/>
<accession>H0URG8</accession>
<proteinExistence type="predicted"/>
<name>H0URG8_9BACT</name>
<dbReference type="InterPro" id="IPR054688">
    <property type="entry name" value="CD1247_N"/>
</dbReference>
<gene>
    <name evidence="1" type="ORF">TheveDRAFT_0757</name>
</gene>
<protein>
    <submittedName>
        <fullName evidence="1">Uncharacterized protein</fullName>
    </submittedName>
</protein>
<dbReference type="STRING" id="926567.TheveDRAFT_0757"/>
<dbReference type="EMBL" id="CM001377">
    <property type="protein sequence ID" value="EHM09907.1"/>
    <property type="molecule type" value="Genomic_DNA"/>
</dbReference>
<reference evidence="1 2" key="1">
    <citation type="submission" date="2011-10" db="EMBL/GenBank/DDBJ databases">
        <title>The Noncontiguous Finished genome of Thermanaerovibrio velox DSM 12556.</title>
        <authorList>
            <consortium name="US DOE Joint Genome Institute (JGI-PGF)"/>
            <person name="Lucas S."/>
            <person name="Copeland A."/>
            <person name="Lapidus A."/>
            <person name="Glavina del Rio T."/>
            <person name="Dalin E."/>
            <person name="Tice H."/>
            <person name="Bruce D."/>
            <person name="Goodwin L."/>
            <person name="Pitluck S."/>
            <person name="Peters L."/>
            <person name="Mikhailova N."/>
            <person name="Teshima H."/>
            <person name="Kyrpides N."/>
            <person name="Mavromatis K."/>
            <person name="Ivanova N."/>
            <person name="Markowitz V."/>
            <person name="Cheng J.-F."/>
            <person name="Hugenholtz P."/>
            <person name="Woyke T."/>
            <person name="Wu D."/>
            <person name="Spring S."/>
            <person name="Brambilla E.-M."/>
            <person name="Klenk H.-P."/>
            <person name="Eisen J.A."/>
        </authorList>
    </citation>
    <scope>NUCLEOTIDE SEQUENCE [LARGE SCALE GENOMIC DNA]</scope>
    <source>
        <strain evidence="1 2">DSM 12556</strain>
    </source>
</reference>
<organism evidence="1 2">
    <name type="scientific">Thermanaerovibrio velox DSM 12556</name>
    <dbReference type="NCBI Taxonomy" id="926567"/>
    <lineage>
        <taxon>Bacteria</taxon>
        <taxon>Thermotogati</taxon>
        <taxon>Synergistota</taxon>
        <taxon>Synergistia</taxon>
        <taxon>Synergistales</taxon>
        <taxon>Synergistaceae</taxon>
        <taxon>Thermanaerovibrio</taxon>
    </lineage>
</organism>
<dbReference type="eggNOG" id="ENOG5030NBH">
    <property type="taxonomic scope" value="Bacteria"/>
</dbReference>
<dbReference type="NCBIfam" id="NF045650">
    <property type="entry name" value="CD1247_Nterm"/>
    <property type="match status" value="1"/>
</dbReference>
<sequence>MSSREKIAYLKGLIDGLKISDPDISKVLSAVVESLDALADEIEDQRGIIMDQGNALEEISEYLDQLDDDISSLEDRIDPCCCDHDEEDDEDGEEYVSVCCPNCHKDFFYDPSSYDEDEDLLCPHCGEPFNRPE</sequence>
<dbReference type="HOGENOM" id="CLU_120403_0_0_0"/>
<dbReference type="Proteomes" id="UP000005730">
    <property type="component" value="Chromosome"/>
</dbReference>
<evidence type="ECO:0000313" key="2">
    <source>
        <dbReference type="Proteomes" id="UP000005730"/>
    </source>
</evidence>
<evidence type="ECO:0000313" key="1">
    <source>
        <dbReference type="EMBL" id="EHM09907.1"/>
    </source>
</evidence>
<keyword evidence="2" id="KW-1185">Reference proteome</keyword>
<dbReference type="AlphaFoldDB" id="H0URG8"/>
<dbReference type="RefSeq" id="WP_006583401.1">
    <property type="nucleotide sequence ID" value="NZ_CM001377.1"/>
</dbReference>